<accession>A0A1I5Y216</accession>
<dbReference type="OrthoDB" id="9784784at2"/>
<evidence type="ECO:0000256" key="1">
    <source>
        <dbReference type="SAM" id="Phobius"/>
    </source>
</evidence>
<keyword evidence="1" id="KW-0472">Membrane</keyword>
<dbReference type="AlphaFoldDB" id="A0A1I5Y216"/>
<reference evidence="2 3" key="1">
    <citation type="submission" date="2016-10" db="EMBL/GenBank/DDBJ databases">
        <authorList>
            <person name="de Groot N.N."/>
        </authorList>
    </citation>
    <scope>NUCLEOTIDE SEQUENCE [LARGE SCALE GENOMIC DNA]</scope>
    <source>
        <strain evidence="2 3">DSM 20581</strain>
    </source>
</reference>
<feature type="transmembrane region" description="Helical" evidence="1">
    <location>
        <begin position="12"/>
        <end position="36"/>
    </location>
</feature>
<dbReference type="Proteomes" id="UP000199136">
    <property type="component" value="Unassembled WGS sequence"/>
</dbReference>
<proteinExistence type="predicted"/>
<protein>
    <submittedName>
        <fullName evidence="2">ABC-2 family transporter protein</fullName>
    </submittedName>
</protein>
<feature type="transmembrane region" description="Helical" evidence="1">
    <location>
        <begin position="56"/>
        <end position="82"/>
    </location>
</feature>
<feature type="transmembrane region" description="Helical" evidence="1">
    <location>
        <begin position="180"/>
        <end position="199"/>
    </location>
</feature>
<evidence type="ECO:0000313" key="3">
    <source>
        <dbReference type="Proteomes" id="UP000199136"/>
    </source>
</evidence>
<gene>
    <name evidence="2" type="ORF">SAMN04488506_1720</name>
</gene>
<keyword evidence="1" id="KW-0812">Transmembrane</keyword>
<keyword evidence="3" id="KW-1185">Reference proteome</keyword>
<organism evidence="2 3">
    <name type="scientific">Desemzia incerta</name>
    <dbReference type="NCBI Taxonomy" id="82801"/>
    <lineage>
        <taxon>Bacteria</taxon>
        <taxon>Bacillati</taxon>
        <taxon>Bacillota</taxon>
        <taxon>Bacilli</taxon>
        <taxon>Lactobacillales</taxon>
        <taxon>Carnobacteriaceae</taxon>
        <taxon>Desemzia</taxon>
    </lineage>
</organism>
<keyword evidence="1" id="KW-1133">Transmembrane helix</keyword>
<dbReference type="Pfam" id="PF12730">
    <property type="entry name" value="ABC2_membrane_4"/>
    <property type="match status" value="1"/>
</dbReference>
<dbReference type="STRING" id="82801.SAMN04488506_1720"/>
<dbReference type="RefSeq" id="WP_092480756.1">
    <property type="nucleotide sequence ID" value="NZ_FOXW01000006.1"/>
</dbReference>
<sequence>MNLIKLEMKKIALSPYFLAAVIIPVAALAMVELMAYAPKIDPSFSAADSEMMTYEFLYFTSFIVNVAGFACLGTALLGKVIMESYNDNYIYLTLSYPVSRKKILFAKIIFCVVFSGLGVFIGLFLTNGLFFISESIFPLVQDTLSFSQLISQLPLLVIAGVLVSSVSLISLTIGWWKKSLPLAIVAAVVFCSILSNLVMAGGQGIVIVTSLFLLVISLLVTVTMTRKVARLEA</sequence>
<feature type="transmembrane region" description="Helical" evidence="1">
    <location>
        <begin position="152"/>
        <end position="173"/>
    </location>
</feature>
<dbReference type="EMBL" id="FOXW01000006">
    <property type="protein sequence ID" value="SFQ38206.1"/>
    <property type="molecule type" value="Genomic_DNA"/>
</dbReference>
<name>A0A1I5Y216_9LACT</name>
<feature type="transmembrane region" description="Helical" evidence="1">
    <location>
        <begin position="103"/>
        <end position="132"/>
    </location>
</feature>
<feature type="transmembrane region" description="Helical" evidence="1">
    <location>
        <begin position="205"/>
        <end position="224"/>
    </location>
</feature>
<evidence type="ECO:0000313" key="2">
    <source>
        <dbReference type="EMBL" id="SFQ38206.1"/>
    </source>
</evidence>